<dbReference type="CDD" id="cd13606">
    <property type="entry name" value="PBP2_ProX_like"/>
    <property type="match status" value="1"/>
</dbReference>
<dbReference type="Proteomes" id="UP000291933">
    <property type="component" value="Unassembled WGS sequence"/>
</dbReference>
<dbReference type="OrthoDB" id="9781705at2"/>
<reference evidence="3 4" key="1">
    <citation type="submission" date="2019-01" db="EMBL/GenBank/DDBJ databases">
        <title>Lactibacter flavus gen. nov., sp. nov., a novel bacterium of the family Propionibacteriaceae isolated from raw milk and dairy products.</title>
        <authorList>
            <person name="Huptas C."/>
            <person name="Wenning M."/>
            <person name="Breitenwieser F."/>
            <person name="Doll E."/>
            <person name="Von Neubeck M."/>
            <person name="Busse H.-J."/>
            <person name="Scherer S."/>
        </authorList>
    </citation>
    <scope>NUCLEOTIDE SEQUENCE [LARGE SCALE GENOMIC DNA]</scope>
    <source>
        <strain evidence="3 4">DSM 22130</strain>
    </source>
</reference>
<feature type="domain" description="ABC-type glycine betaine transport system substrate-binding" evidence="2">
    <location>
        <begin position="36"/>
        <end position="295"/>
    </location>
</feature>
<dbReference type="AlphaFoldDB" id="A0A4Q9KIP5"/>
<comment type="caution">
    <text evidence="3">The sequence shown here is derived from an EMBL/GenBank/DDBJ whole genome shotgun (WGS) entry which is preliminary data.</text>
</comment>
<dbReference type="InterPro" id="IPR007210">
    <property type="entry name" value="ABC_Gly_betaine_transp_sub-bd"/>
</dbReference>
<keyword evidence="1" id="KW-0732">Signal</keyword>
<protein>
    <submittedName>
        <fullName evidence="3">ABC transporter substrate-binding protein</fullName>
    </submittedName>
</protein>
<keyword evidence="4" id="KW-1185">Reference proteome</keyword>
<dbReference type="PROSITE" id="PS51257">
    <property type="entry name" value="PROKAR_LIPOPROTEIN"/>
    <property type="match status" value="1"/>
</dbReference>
<proteinExistence type="predicted"/>
<organism evidence="3 4">
    <name type="scientific">Propioniciclava tarda</name>
    <dbReference type="NCBI Taxonomy" id="433330"/>
    <lineage>
        <taxon>Bacteria</taxon>
        <taxon>Bacillati</taxon>
        <taxon>Actinomycetota</taxon>
        <taxon>Actinomycetes</taxon>
        <taxon>Propionibacteriales</taxon>
        <taxon>Propionibacteriaceae</taxon>
        <taxon>Propioniciclava</taxon>
    </lineage>
</organism>
<evidence type="ECO:0000256" key="1">
    <source>
        <dbReference type="SAM" id="SignalP"/>
    </source>
</evidence>
<dbReference type="GO" id="GO:0022857">
    <property type="term" value="F:transmembrane transporter activity"/>
    <property type="evidence" value="ECO:0007669"/>
    <property type="project" value="InterPro"/>
</dbReference>
<evidence type="ECO:0000313" key="3">
    <source>
        <dbReference type="EMBL" id="TBT94292.1"/>
    </source>
</evidence>
<dbReference type="Gene3D" id="3.40.190.10">
    <property type="entry name" value="Periplasmic binding protein-like II"/>
    <property type="match status" value="1"/>
</dbReference>
<name>A0A4Q9KIP5_PROTD</name>
<dbReference type="RefSeq" id="WP_131172681.1">
    <property type="nucleotide sequence ID" value="NZ_FXTL01000015.1"/>
</dbReference>
<gene>
    <name evidence="3" type="ORF">ET996_11380</name>
</gene>
<dbReference type="Gene3D" id="3.40.190.120">
    <property type="entry name" value="Osmoprotection protein (prox), domain 2"/>
    <property type="match status" value="1"/>
</dbReference>
<sequence>MKLIRIAAAGVLAALALAGCAGNPMASSGAGASGESIVVGSANFPESELLADIYAEALKAKGVAVTTKLNIASRETYVPALKSGEINLIPEYTGNFAKYLNKDADVADEAKALAALRAALPDTLVALEPAKAQDKDAVVVTAATASKYSLTSIADLAPVAGQLVLGGPPEWPTRANGVPGLASVYGVTFKEFKPLDVAGPLSVQALKNDQVQATNLFTTDPSIKANGFVVLDDPKNLFGAQNVIPVITKAKASDTVKGALNAVSAKLDTDTLAGLVTKVVVDKKDASAVASEWLKAQGLA</sequence>
<feature type="chain" id="PRO_5020933286" evidence="1">
    <location>
        <begin position="27"/>
        <end position="300"/>
    </location>
</feature>
<dbReference type="EMBL" id="SDMR01000015">
    <property type="protein sequence ID" value="TBT94292.1"/>
    <property type="molecule type" value="Genomic_DNA"/>
</dbReference>
<dbReference type="Pfam" id="PF04069">
    <property type="entry name" value="OpuAC"/>
    <property type="match status" value="1"/>
</dbReference>
<feature type="signal peptide" evidence="1">
    <location>
        <begin position="1"/>
        <end position="26"/>
    </location>
</feature>
<evidence type="ECO:0000313" key="4">
    <source>
        <dbReference type="Proteomes" id="UP000291933"/>
    </source>
</evidence>
<dbReference type="SUPFAM" id="SSF53850">
    <property type="entry name" value="Periplasmic binding protein-like II"/>
    <property type="match status" value="1"/>
</dbReference>
<accession>A0A4Q9KIP5</accession>
<evidence type="ECO:0000259" key="2">
    <source>
        <dbReference type="Pfam" id="PF04069"/>
    </source>
</evidence>
<dbReference type="GO" id="GO:0043190">
    <property type="term" value="C:ATP-binding cassette (ABC) transporter complex"/>
    <property type="evidence" value="ECO:0007669"/>
    <property type="project" value="InterPro"/>
</dbReference>